<dbReference type="AlphaFoldDB" id="A0A136PLN2"/>
<reference evidence="4 5" key="1">
    <citation type="submission" date="2016-01" db="EMBL/GenBank/DDBJ databases">
        <title>Whole genome sequence and analysis of Micromonospora rosaria DSM 803, which can produce antibacterial substance rosamicin.</title>
        <authorList>
            <person name="Yang H."/>
            <person name="He X."/>
            <person name="Zhu D."/>
        </authorList>
    </citation>
    <scope>NUCLEOTIDE SEQUENCE [LARGE SCALE GENOMIC DNA]</scope>
    <source>
        <strain evidence="4 5">DSM 803</strain>
    </source>
</reference>
<dbReference type="Pfam" id="PF00975">
    <property type="entry name" value="Thioesterase"/>
    <property type="match status" value="1"/>
</dbReference>
<comment type="caution">
    <text evidence="4">The sequence shown here is derived from an EMBL/GenBank/DDBJ whole genome shotgun (WGS) entry which is preliminary data.</text>
</comment>
<dbReference type="InterPro" id="IPR029058">
    <property type="entry name" value="AB_hydrolase_fold"/>
</dbReference>
<proteinExistence type="inferred from homology"/>
<evidence type="ECO:0000256" key="2">
    <source>
        <dbReference type="ARBA" id="ARBA00022801"/>
    </source>
</evidence>
<dbReference type="GO" id="GO:0008610">
    <property type="term" value="P:lipid biosynthetic process"/>
    <property type="evidence" value="ECO:0007669"/>
    <property type="project" value="TreeGrafter"/>
</dbReference>
<dbReference type="RefSeq" id="WP_067371049.1">
    <property type="nucleotide sequence ID" value="NZ_JBIUBN010000025.1"/>
</dbReference>
<dbReference type="InterPro" id="IPR020802">
    <property type="entry name" value="TesA-like"/>
</dbReference>
<dbReference type="EMBL" id="LRQV01000119">
    <property type="protein sequence ID" value="KXK59339.1"/>
    <property type="molecule type" value="Genomic_DNA"/>
</dbReference>
<dbReference type="PANTHER" id="PTHR11487:SF0">
    <property type="entry name" value="S-ACYL FATTY ACID SYNTHASE THIOESTERASE, MEDIUM CHAIN"/>
    <property type="match status" value="1"/>
</dbReference>
<dbReference type="SUPFAM" id="SSF53474">
    <property type="entry name" value="alpha/beta-Hydrolases"/>
    <property type="match status" value="1"/>
</dbReference>
<evidence type="ECO:0000313" key="5">
    <source>
        <dbReference type="Proteomes" id="UP000070620"/>
    </source>
</evidence>
<dbReference type="Gene3D" id="3.40.50.1820">
    <property type="entry name" value="alpha/beta hydrolase"/>
    <property type="match status" value="1"/>
</dbReference>
<gene>
    <name evidence="4" type="ORF">AWW66_24840</name>
</gene>
<dbReference type="InterPro" id="IPR012223">
    <property type="entry name" value="TEII"/>
</dbReference>
<dbReference type="InterPro" id="IPR001031">
    <property type="entry name" value="Thioesterase"/>
</dbReference>
<dbReference type="Proteomes" id="UP000070620">
    <property type="component" value="Unassembled WGS sequence"/>
</dbReference>
<evidence type="ECO:0000313" key="4">
    <source>
        <dbReference type="EMBL" id="KXK59339.1"/>
    </source>
</evidence>
<accession>A0A136PLN2</accession>
<keyword evidence="5" id="KW-1185">Reference proteome</keyword>
<dbReference type="GO" id="GO:0016787">
    <property type="term" value="F:hydrolase activity"/>
    <property type="evidence" value="ECO:0007669"/>
    <property type="project" value="UniProtKB-KW"/>
</dbReference>
<feature type="domain" description="Thioesterase TesA-like" evidence="3">
    <location>
        <begin position="27"/>
        <end position="247"/>
    </location>
</feature>
<protein>
    <recommendedName>
        <fullName evidence="3">Thioesterase TesA-like domain-containing protein</fullName>
    </recommendedName>
</protein>
<evidence type="ECO:0000256" key="1">
    <source>
        <dbReference type="ARBA" id="ARBA00007169"/>
    </source>
</evidence>
<dbReference type="OrthoDB" id="8480037at2"/>
<sequence length="265" mass="28272">MSTDGRILTGRWLRVIRASPAPRLRLLCFAHAGGSASFFRTWAPAVPGDVELIAVRYPGREDRILEPPATTMPQLATPIAEVVAELRGVPLVLFGHSMGALVAYEVARRLPARHLTGLFVSGRAAPGAGGSEGLATADDDALIDSLAELGHTPAEFLTRPELRDLVLPAYRADCGIVEGYDRERAGRAAEALPIPVTAYHGVDDRDVNDRDAAGWASVTRSDFDVRAFPGGHFYLVEHAHTLVSDLLSRAAGPLPARAADTGRTA</sequence>
<dbReference type="PANTHER" id="PTHR11487">
    <property type="entry name" value="THIOESTERASE"/>
    <property type="match status" value="1"/>
</dbReference>
<keyword evidence="2" id="KW-0378">Hydrolase</keyword>
<organism evidence="4 5">
    <name type="scientific">Micromonospora rosaria</name>
    <dbReference type="NCBI Taxonomy" id="47874"/>
    <lineage>
        <taxon>Bacteria</taxon>
        <taxon>Bacillati</taxon>
        <taxon>Actinomycetota</taxon>
        <taxon>Actinomycetes</taxon>
        <taxon>Micromonosporales</taxon>
        <taxon>Micromonosporaceae</taxon>
        <taxon>Micromonospora</taxon>
    </lineage>
</organism>
<comment type="similarity">
    <text evidence="1">Belongs to the thioesterase family.</text>
</comment>
<evidence type="ECO:0000259" key="3">
    <source>
        <dbReference type="SMART" id="SM00824"/>
    </source>
</evidence>
<name>A0A136PLN2_9ACTN</name>
<dbReference type="SMART" id="SM00824">
    <property type="entry name" value="PKS_TE"/>
    <property type="match status" value="1"/>
</dbReference>